<dbReference type="PROSITE" id="PS51257">
    <property type="entry name" value="PROKAR_LIPOPROTEIN"/>
    <property type="match status" value="1"/>
</dbReference>
<reference evidence="1" key="1">
    <citation type="journal article" date="2015" name="Nature">
        <title>Complex archaea that bridge the gap between prokaryotes and eukaryotes.</title>
        <authorList>
            <person name="Spang A."/>
            <person name="Saw J.H."/>
            <person name="Jorgensen S.L."/>
            <person name="Zaremba-Niedzwiedzka K."/>
            <person name="Martijn J."/>
            <person name="Lind A.E."/>
            <person name="van Eijk R."/>
            <person name="Schleper C."/>
            <person name="Guy L."/>
            <person name="Ettema T.J."/>
        </authorList>
    </citation>
    <scope>NUCLEOTIDE SEQUENCE</scope>
</reference>
<organism evidence="1">
    <name type="scientific">marine sediment metagenome</name>
    <dbReference type="NCBI Taxonomy" id="412755"/>
    <lineage>
        <taxon>unclassified sequences</taxon>
        <taxon>metagenomes</taxon>
        <taxon>ecological metagenomes</taxon>
    </lineage>
</organism>
<evidence type="ECO:0000313" key="1">
    <source>
        <dbReference type="EMBL" id="KKM92959.1"/>
    </source>
</evidence>
<dbReference type="EMBL" id="LAZR01006330">
    <property type="protein sequence ID" value="KKM92959.1"/>
    <property type="molecule type" value="Genomic_DNA"/>
</dbReference>
<proteinExistence type="predicted"/>
<dbReference type="AlphaFoldDB" id="A0A0F9LDE5"/>
<name>A0A0F9LDE5_9ZZZZ</name>
<comment type="caution">
    <text evidence="1">The sequence shown here is derived from an EMBL/GenBank/DDBJ whole genome shotgun (WGS) entry which is preliminary data.</text>
</comment>
<sequence length="127" mass="14038">MGRLGRRIKLTFAIAALFLLSACAGNQLVMSGTALDTIGQSFVTTANLYNSLHDAGKITDDEYRAFAVFAKQFKVIYPVAVDTWKAVESNPELAEGKQAETLTNQILKLKQQLIEYYSFSLGKLEVQ</sequence>
<protein>
    <submittedName>
        <fullName evidence="1">Uncharacterized protein</fullName>
    </submittedName>
</protein>
<gene>
    <name evidence="1" type="ORF">LCGC14_1213230</name>
</gene>
<accession>A0A0F9LDE5</accession>